<comment type="caution">
    <text evidence="1">The sequence shown here is derived from an EMBL/GenBank/DDBJ whole genome shotgun (WGS) entry which is preliminary data.</text>
</comment>
<organism evidence="1 2">
    <name type="scientific">Edwardsiella tarda ATCC 23685</name>
    <dbReference type="NCBI Taxonomy" id="500638"/>
    <lineage>
        <taxon>Bacteria</taxon>
        <taxon>Pseudomonadati</taxon>
        <taxon>Pseudomonadota</taxon>
        <taxon>Gammaproteobacteria</taxon>
        <taxon>Enterobacterales</taxon>
        <taxon>Hafniaceae</taxon>
        <taxon>Edwardsiella</taxon>
    </lineage>
</organism>
<dbReference type="AlphaFoldDB" id="D4F769"/>
<accession>D4F769</accession>
<name>D4F769_EDWTA</name>
<protein>
    <submittedName>
        <fullName evidence="1">Uncharacterized protein</fullName>
    </submittedName>
</protein>
<sequence length="50" mass="5567">MTRCNHSHALYSINGSIYTNIGHNGRHCCYWALAGDKVAILKSSLAYRQA</sequence>
<reference evidence="1 2" key="1">
    <citation type="submission" date="2010-02" db="EMBL/GenBank/DDBJ databases">
        <authorList>
            <person name="Weinstock G."/>
            <person name="Sodergren E."/>
            <person name="Clifton S."/>
            <person name="Fulton L."/>
            <person name="Fulton B."/>
            <person name="Courtney L."/>
            <person name="Fronick C."/>
            <person name="Harrison M."/>
            <person name="Strong C."/>
            <person name="Farmer C."/>
            <person name="Delahaunty K."/>
            <person name="Markovic C."/>
            <person name="Hall O."/>
            <person name="Minx P."/>
            <person name="Tomlinson C."/>
            <person name="Mitreva M."/>
            <person name="Nelson J."/>
            <person name="Hou S."/>
            <person name="Wollam A."/>
            <person name="Pepin K.H."/>
            <person name="Johnson M."/>
            <person name="Bhonagiri V."/>
            <person name="Zhang X."/>
            <person name="Suruliraj S."/>
            <person name="Warren W."/>
            <person name="Chinwalla A."/>
            <person name="Mardis E.R."/>
            <person name="Wilson R.K."/>
        </authorList>
    </citation>
    <scope>NUCLEOTIDE SEQUENCE [LARGE SCALE GENOMIC DNA]</scope>
    <source>
        <strain evidence="1 2">ATCC 23685</strain>
    </source>
</reference>
<dbReference type="Proteomes" id="UP000003692">
    <property type="component" value="Unassembled WGS sequence"/>
</dbReference>
<gene>
    <name evidence="1" type="ORF">EDWATA_02603</name>
</gene>
<dbReference type="EMBL" id="ADGK01000224">
    <property type="protein sequence ID" value="EFE22396.1"/>
    <property type="molecule type" value="Genomic_DNA"/>
</dbReference>
<dbReference type="HOGENOM" id="CLU_3117326_0_0_6"/>
<proteinExistence type="predicted"/>
<evidence type="ECO:0000313" key="2">
    <source>
        <dbReference type="Proteomes" id="UP000003692"/>
    </source>
</evidence>
<evidence type="ECO:0000313" key="1">
    <source>
        <dbReference type="EMBL" id="EFE22396.1"/>
    </source>
</evidence>